<dbReference type="AlphaFoldDB" id="A0A1S1Z4P5"/>
<evidence type="ECO:0000256" key="1">
    <source>
        <dbReference type="ARBA" id="ARBA00004442"/>
    </source>
</evidence>
<reference evidence="9 10" key="1">
    <citation type="journal article" date="2012" name="Int. J. Syst. Evol. Microbiol.">
        <title>Flammeovirga pacifica sp. nov., isolated from deep-sea sediment.</title>
        <authorList>
            <person name="Xu H."/>
            <person name="Fu Y."/>
            <person name="Yang N."/>
            <person name="Ding Z."/>
            <person name="Lai Q."/>
            <person name="Zeng R."/>
        </authorList>
    </citation>
    <scope>NUCLEOTIDE SEQUENCE [LARGE SCALE GENOMIC DNA]</scope>
    <source>
        <strain evidence="10">DSM 24597 / LMG 26175 / WPAGA1</strain>
    </source>
</reference>
<keyword evidence="4" id="KW-1134">Transmembrane beta strand</keyword>
<evidence type="ECO:0000256" key="2">
    <source>
        <dbReference type="ARBA" id="ARBA00007613"/>
    </source>
</evidence>
<dbReference type="Proteomes" id="UP000179797">
    <property type="component" value="Unassembled WGS sequence"/>
</dbReference>
<accession>A0A1S1Z4P5</accession>
<keyword evidence="8" id="KW-0732">Signal</keyword>
<evidence type="ECO:0000313" key="10">
    <source>
        <dbReference type="Proteomes" id="UP000179797"/>
    </source>
</evidence>
<dbReference type="GO" id="GO:0009279">
    <property type="term" value="C:cell outer membrane"/>
    <property type="evidence" value="ECO:0007669"/>
    <property type="project" value="UniProtKB-SubCell"/>
</dbReference>
<protein>
    <recommendedName>
        <fullName evidence="11">Transporter</fullName>
    </recommendedName>
</protein>
<dbReference type="GO" id="GO:1990281">
    <property type="term" value="C:efflux pump complex"/>
    <property type="evidence" value="ECO:0007669"/>
    <property type="project" value="TreeGrafter"/>
</dbReference>
<comment type="similarity">
    <text evidence="2">Belongs to the outer membrane factor (OMF) (TC 1.B.17) family.</text>
</comment>
<gene>
    <name evidence="9" type="ORF">NH26_18860</name>
</gene>
<feature type="chain" id="PRO_5010376428" description="Transporter" evidence="8">
    <location>
        <begin position="20"/>
        <end position="486"/>
    </location>
</feature>
<dbReference type="SUPFAM" id="SSF56954">
    <property type="entry name" value="Outer membrane efflux proteins (OEP)"/>
    <property type="match status" value="1"/>
</dbReference>
<sequence>MKYIFKTLLALLICQSSFAQEMKLFTLDQVISIAKEQSLSAQQAENRKENNYWLYKQFKSVYLPQLVLNGNLPNFNRSIAPITQPDGSTEFRAVSVANSDVNLSLQQNVGLTGGSIYFGSTIQRIDNFEGTNQGTSYAGQPLVVGFNQPLFTYNPFKWNKKIEPLKYEESQKRFVEEMENVAYDATGYFFDMLLAQVSQQVATTNLANNDTIFKIGKGRYNLGKIAENELLQLELNVITAERNLQSANLDVERSSLTLKTFLGLPPNTDNATLSLPKELPNMTISTDIAIQEAQVNRQQYISFKRKRLEAERDVAKAKGDAGLQINLNGQFGLTQQASDPTGIYHDPNNQQQFRLGFNIPLVDWGRRKSAVETAISNQRLVESTVQQEEQLFTQNIYMLARQIPIIRNKALSTERAKDIAERSYEIARQRYLVGKISVTDLNITLRDKDAATREYLAALKEYWLSYYQLRMFTLYDFLRNEKIIMN</sequence>
<dbReference type="InterPro" id="IPR003423">
    <property type="entry name" value="OMP_efflux"/>
</dbReference>
<dbReference type="RefSeq" id="WP_044223539.1">
    <property type="nucleotide sequence ID" value="NZ_JRYR02000001.1"/>
</dbReference>
<dbReference type="PANTHER" id="PTHR30026">
    <property type="entry name" value="OUTER MEMBRANE PROTEIN TOLC"/>
    <property type="match status" value="1"/>
</dbReference>
<feature type="signal peptide" evidence="8">
    <location>
        <begin position="1"/>
        <end position="19"/>
    </location>
</feature>
<keyword evidence="3" id="KW-0813">Transport</keyword>
<evidence type="ECO:0000256" key="4">
    <source>
        <dbReference type="ARBA" id="ARBA00022452"/>
    </source>
</evidence>
<evidence type="ECO:0000256" key="6">
    <source>
        <dbReference type="ARBA" id="ARBA00023136"/>
    </source>
</evidence>
<dbReference type="Pfam" id="PF02321">
    <property type="entry name" value="OEP"/>
    <property type="match status" value="2"/>
</dbReference>
<dbReference type="EMBL" id="JRYR02000001">
    <property type="protein sequence ID" value="OHX68259.1"/>
    <property type="molecule type" value="Genomic_DNA"/>
</dbReference>
<evidence type="ECO:0000256" key="3">
    <source>
        <dbReference type="ARBA" id="ARBA00022448"/>
    </source>
</evidence>
<comment type="caution">
    <text evidence="9">The sequence shown here is derived from an EMBL/GenBank/DDBJ whole genome shotgun (WGS) entry which is preliminary data.</text>
</comment>
<dbReference type="GO" id="GO:0015562">
    <property type="term" value="F:efflux transmembrane transporter activity"/>
    <property type="evidence" value="ECO:0007669"/>
    <property type="project" value="InterPro"/>
</dbReference>
<name>A0A1S1Z4P5_FLAPC</name>
<evidence type="ECO:0000313" key="9">
    <source>
        <dbReference type="EMBL" id="OHX68259.1"/>
    </source>
</evidence>
<keyword evidence="5" id="KW-0812">Transmembrane</keyword>
<organism evidence="9 10">
    <name type="scientific">Flammeovirga pacifica</name>
    <dbReference type="NCBI Taxonomy" id="915059"/>
    <lineage>
        <taxon>Bacteria</taxon>
        <taxon>Pseudomonadati</taxon>
        <taxon>Bacteroidota</taxon>
        <taxon>Cytophagia</taxon>
        <taxon>Cytophagales</taxon>
        <taxon>Flammeovirgaceae</taxon>
        <taxon>Flammeovirga</taxon>
    </lineage>
</organism>
<dbReference type="GO" id="GO:0015288">
    <property type="term" value="F:porin activity"/>
    <property type="evidence" value="ECO:0007669"/>
    <property type="project" value="TreeGrafter"/>
</dbReference>
<keyword evidence="7" id="KW-0998">Cell outer membrane</keyword>
<proteinExistence type="inferred from homology"/>
<keyword evidence="10" id="KW-1185">Reference proteome</keyword>
<dbReference type="STRING" id="915059.NH26_18860"/>
<evidence type="ECO:0000256" key="7">
    <source>
        <dbReference type="ARBA" id="ARBA00023237"/>
    </source>
</evidence>
<dbReference type="PANTHER" id="PTHR30026:SF20">
    <property type="entry name" value="OUTER MEMBRANE PROTEIN TOLC"/>
    <property type="match status" value="1"/>
</dbReference>
<comment type="subcellular location">
    <subcellularLocation>
        <location evidence="1">Cell outer membrane</location>
    </subcellularLocation>
</comment>
<dbReference type="OrthoDB" id="940457at2"/>
<dbReference type="Gene3D" id="1.20.1600.10">
    <property type="entry name" value="Outer membrane efflux proteins (OEP)"/>
    <property type="match status" value="1"/>
</dbReference>
<evidence type="ECO:0000256" key="5">
    <source>
        <dbReference type="ARBA" id="ARBA00022692"/>
    </source>
</evidence>
<dbReference type="InterPro" id="IPR051906">
    <property type="entry name" value="TolC-like"/>
</dbReference>
<evidence type="ECO:0008006" key="11">
    <source>
        <dbReference type="Google" id="ProtNLM"/>
    </source>
</evidence>
<evidence type="ECO:0000256" key="8">
    <source>
        <dbReference type="SAM" id="SignalP"/>
    </source>
</evidence>
<keyword evidence="6" id="KW-0472">Membrane</keyword>